<dbReference type="InterPro" id="IPR036457">
    <property type="entry name" value="PPM-type-like_dom_sf"/>
</dbReference>
<name>A0A7V8SW46_9BACT</name>
<dbReference type="InterPro" id="IPR052016">
    <property type="entry name" value="Bact_Sigma-Reg"/>
</dbReference>
<organism evidence="3 4">
    <name type="scientific">Candidatus Acidiferrum panamense</name>
    <dbReference type="NCBI Taxonomy" id="2741543"/>
    <lineage>
        <taxon>Bacteria</taxon>
        <taxon>Pseudomonadati</taxon>
        <taxon>Acidobacteriota</taxon>
        <taxon>Terriglobia</taxon>
        <taxon>Candidatus Acidiferrales</taxon>
        <taxon>Candidatus Acidiferrum</taxon>
    </lineage>
</organism>
<reference evidence="3" key="1">
    <citation type="submission" date="2020-06" db="EMBL/GenBank/DDBJ databases">
        <title>Legume-microbial interactions unlock mineral nutrients during tropical forest succession.</title>
        <authorList>
            <person name="Epihov D.Z."/>
        </authorList>
    </citation>
    <scope>NUCLEOTIDE SEQUENCE [LARGE SCALE GENOMIC DNA]</scope>
    <source>
        <strain evidence="3">Pan2503</strain>
    </source>
</reference>
<evidence type="ECO:0000256" key="1">
    <source>
        <dbReference type="ARBA" id="ARBA00022801"/>
    </source>
</evidence>
<accession>A0A7V8SW46</accession>
<dbReference type="AlphaFoldDB" id="A0A7V8SW46"/>
<dbReference type="InterPro" id="IPR001932">
    <property type="entry name" value="PPM-type_phosphatase-like_dom"/>
</dbReference>
<protein>
    <submittedName>
        <fullName evidence="3">Serine/threonine-protein phosphatase</fullName>
    </submittedName>
</protein>
<dbReference type="SUPFAM" id="SSF81606">
    <property type="entry name" value="PP2C-like"/>
    <property type="match status" value="1"/>
</dbReference>
<evidence type="ECO:0000313" key="4">
    <source>
        <dbReference type="Proteomes" id="UP000567293"/>
    </source>
</evidence>
<sequence>DGRRFTTAVLCEYEPVSRRLTYVNAGHNAPILRRANGALEKLETGGLPLGIKVDAAYQTASLELRPGDALILFTDGVIEAFNASGEEFGNERWLQTIRGLPDWNGHLCVKYLMERVDQFVGATRQADDITCMVFRSK</sequence>
<dbReference type="Gene3D" id="3.60.40.10">
    <property type="entry name" value="PPM-type phosphatase domain"/>
    <property type="match status" value="1"/>
</dbReference>
<comment type="caution">
    <text evidence="3">The sequence shown here is derived from an EMBL/GenBank/DDBJ whole genome shotgun (WGS) entry which is preliminary data.</text>
</comment>
<evidence type="ECO:0000313" key="3">
    <source>
        <dbReference type="EMBL" id="MBA0084930.1"/>
    </source>
</evidence>
<evidence type="ECO:0000259" key="2">
    <source>
        <dbReference type="Pfam" id="PF07228"/>
    </source>
</evidence>
<gene>
    <name evidence="3" type="ORF">HRJ53_08040</name>
</gene>
<dbReference type="GO" id="GO:0016791">
    <property type="term" value="F:phosphatase activity"/>
    <property type="evidence" value="ECO:0007669"/>
    <property type="project" value="TreeGrafter"/>
</dbReference>
<dbReference type="PANTHER" id="PTHR43156">
    <property type="entry name" value="STAGE II SPORULATION PROTEIN E-RELATED"/>
    <property type="match status" value="1"/>
</dbReference>
<dbReference type="Pfam" id="PF07228">
    <property type="entry name" value="SpoIIE"/>
    <property type="match status" value="1"/>
</dbReference>
<keyword evidence="1" id="KW-0378">Hydrolase</keyword>
<dbReference type="EMBL" id="JACDQQ010000773">
    <property type="protein sequence ID" value="MBA0084930.1"/>
    <property type="molecule type" value="Genomic_DNA"/>
</dbReference>
<dbReference type="PANTHER" id="PTHR43156:SF2">
    <property type="entry name" value="STAGE II SPORULATION PROTEIN E"/>
    <property type="match status" value="1"/>
</dbReference>
<dbReference type="Proteomes" id="UP000567293">
    <property type="component" value="Unassembled WGS sequence"/>
</dbReference>
<feature type="non-terminal residue" evidence="3">
    <location>
        <position position="1"/>
    </location>
</feature>
<proteinExistence type="predicted"/>
<keyword evidence="4" id="KW-1185">Reference proteome</keyword>
<feature type="domain" description="PPM-type phosphatase" evidence="2">
    <location>
        <begin position="3"/>
        <end position="135"/>
    </location>
</feature>